<evidence type="ECO:0000259" key="3">
    <source>
        <dbReference type="PROSITE" id="PS50158"/>
    </source>
</evidence>
<dbReference type="InterPro" id="IPR043502">
    <property type="entry name" value="DNA/RNA_pol_sf"/>
</dbReference>
<dbReference type="CDD" id="cd01650">
    <property type="entry name" value="RT_nLTR_like"/>
    <property type="match status" value="1"/>
</dbReference>
<reference evidence="5" key="1">
    <citation type="submission" date="2018-02" db="EMBL/GenBank/DDBJ databases">
        <authorList>
            <person name="Cohen D.B."/>
            <person name="Kent A.D."/>
        </authorList>
    </citation>
    <scope>NUCLEOTIDE SEQUENCE</scope>
</reference>
<organism evidence="5">
    <name type="scientific">Fagus sylvatica</name>
    <name type="common">Beechnut</name>
    <dbReference type="NCBI Taxonomy" id="28930"/>
    <lineage>
        <taxon>Eukaryota</taxon>
        <taxon>Viridiplantae</taxon>
        <taxon>Streptophyta</taxon>
        <taxon>Embryophyta</taxon>
        <taxon>Tracheophyta</taxon>
        <taxon>Spermatophyta</taxon>
        <taxon>Magnoliopsida</taxon>
        <taxon>eudicotyledons</taxon>
        <taxon>Gunneridae</taxon>
        <taxon>Pentapetalae</taxon>
        <taxon>rosids</taxon>
        <taxon>fabids</taxon>
        <taxon>Fagales</taxon>
        <taxon>Fagaceae</taxon>
        <taxon>Fagus</taxon>
    </lineage>
</organism>
<dbReference type="SUPFAM" id="SSF56219">
    <property type="entry name" value="DNase I-like"/>
    <property type="match status" value="1"/>
</dbReference>
<keyword evidence="1" id="KW-0479">Metal-binding</keyword>
<keyword evidence="1" id="KW-0862">Zinc</keyword>
<gene>
    <name evidence="5" type="ORF">FSB_LOCUS40542</name>
</gene>
<dbReference type="SUPFAM" id="SSF56672">
    <property type="entry name" value="DNA/RNA polymerases"/>
    <property type="match status" value="1"/>
</dbReference>
<dbReference type="EMBL" id="OIVN01003647">
    <property type="protein sequence ID" value="SPD12660.1"/>
    <property type="molecule type" value="Genomic_DNA"/>
</dbReference>
<dbReference type="InterPro" id="IPR000477">
    <property type="entry name" value="RT_dom"/>
</dbReference>
<dbReference type="GO" id="GO:0003676">
    <property type="term" value="F:nucleic acid binding"/>
    <property type="evidence" value="ECO:0007669"/>
    <property type="project" value="InterPro"/>
</dbReference>
<dbReference type="GO" id="GO:0008270">
    <property type="term" value="F:zinc ion binding"/>
    <property type="evidence" value="ECO:0007669"/>
    <property type="project" value="UniProtKB-KW"/>
</dbReference>
<accession>A0A2N9HLS0</accession>
<feature type="domain" description="CCHC-type" evidence="3">
    <location>
        <begin position="122"/>
        <end position="137"/>
    </location>
</feature>
<evidence type="ECO:0008006" key="6">
    <source>
        <dbReference type="Google" id="ProtNLM"/>
    </source>
</evidence>
<dbReference type="Pfam" id="PF14111">
    <property type="entry name" value="DUF4283"/>
    <property type="match status" value="2"/>
</dbReference>
<dbReference type="InterPro" id="IPR001878">
    <property type="entry name" value="Znf_CCHC"/>
</dbReference>
<sequence>MASDALLEDWRKFSLTETEAPGFKVEEDAMGESRTIGSKCLLATNISGNLFAFQFPNEYERTRVLNGAPWLFDNYLLALQEFDGSIPAIQVKEVDASENGIGWGSALRMWVSFRYERLPWICFHCGLIGHLERDCAEKLRLGHREEPPFKQYGPWLRATEPSQRRRVLHLYLIGLMMRLTQRVTQIYIPFISLVDDTAQAVDIEIENIVSLCFLIGFSIMVNRRGGKKGRGRPRKDASSQMQESPFSNLCSTFSCDEGLVHEQVCEGVVLEDSLTHDPGQVPLCRGTHEDNLNWATLSDLDKEDNPFGFVSSTCMDAMGVTIGDSQGISSLQVEVGNSKASIAIDVLEDSSGEAGHLDLGLDDSDQAGTTNNFTAEPEQSWRALFLDEQRTGAKLEYHAPLKVEGKVVVKPPQKAVDEGIAKWESSLVGQFLEKSLPFWLVKRTVDALWGQFGKVDTFSLDNGLFLFKFADIQSRDSVFESRIWHIANKPLILRKWKPGLQPMDLSLKEIPIWIKILHLPIEYWNPTCLSYVASGVGKPLYADANTESNSRLGFARVFVEVDIDTQFPEEIEVDMGNGQSFVVGIEYPWIPVKCKKCSVFGHLTRECGAPGDPGHGTKIKKQWKPKQQLGTTRTVLTEQPPSEETEVISSPSNGFSNLTVQQVIEEALKSSSKLKYQSKRKGGLKGVGEGFKGRDNPPPIPLYEVRKQINSCKANLVCLVETRIKDCNFTTIKDRSAQCLHCWVQMLDMQCSFFTTFIYASNDGMNRRALWSDLEAFQNNIGDSPWLLAGDFNVIKDPSEKLGNMILNSYEQEFLACTESIGVEDHPAVGCYYTWTNRREDGVFVMKKLDRVLVNHQWLHLFPQCIVHFLPPGVSDHSMAYISIGERQDFVPKPFKFFNVWTEHNDFVTWIEDAWSADVTGSHMFRLYSKLKAVKAKLKRVNKDLYGCISQKVLIARQKLESVQMRLLQKHGEVELRNTEQIYLHEFSAIQKAEEAFMKQKARNIWLNLGDQNSRFFHCQVKVRQARNAIKCLFDAEGNRLDTPDQIKEEVISFYQKLLGVSNAENEGEMITTVSTLMDSTISDNTKVLLAKEVTEEEIKSSMFSLGSLLKEVNSTIITLVPKVHNPSSITEFRPIACCNVLYKCITKILANRFRNCLGDLISSNQTAFVKGRVISENILLAQELVKGYHKNKGKARCAIKVDLKKAYDSVEWNFILMSLLAVGCPANFVNWIRECITTPRFSIALNGSLVGYFKGGKGLRQGDPLSPYLFVMAMEVFTKLLSARVRAYPQFQFHPHCKNQHITHLCFADDLMLFVAADIPSIKLIKVALEDFRLLSGLSVNQSKSEVFCAAVSAGLQTQILSTLQFRSGRLPVRYLGMPLIAGKLSYADCKPLIDKITSRISSWSVKLLSFSGRLQLIQSVLNSIQMFWSSIFILPKKVVKAIEQRFNQFLWKGQEGGKGGIKVSWDQVCHPKQEGGLGLQKVEDWNKAAVMKHIWNLFTQAGSLWVAWIHSELLKGRSFWTVKIPQDCSWGWRKLLKLRADARSLLSFEVGDGKNIFLWHDCWHPNGTLYQKYGHRIVYDAASSLNAKVSSILQNKEWCWRPARSEDLVDIQSKLSLVQIKDSDKAIWLLNSSGKFNCADTWQHLRGKQAEVAWGTQHLQGKSFRTSLCKVAWWAAIYHIWLQRNVRVHGGKIKTEEQIVQDICRDVKARLDSFRVNNSILNRMLCNNWKFHLCPM</sequence>
<feature type="region of interest" description="Disordered" evidence="2">
    <location>
        <begin position="224"/>
        <end position="243"/>
    </location>
</feature>
<evidence type="ECO:0000256" key="1">
    <source>
        <dbReference type="PROSITE-ProRule" id="PRU00047"/>
    </source>
</evidence>
<dbReference type="PANTHER" id="PTHR33116">
    <property type="entry name" value="REVERSE TRANSCRIPTASE ZINC-BINDING DOMAIN-CONTAINING PROTEIN-RELATED-RELATED"/>
    <property type="match status" value="1"/>
</dbReference>
<dbReference type="InterPro" id="IPR036691">
    <property type="entry name" value="Endo/exonu/phosph_ase_sf"/>
</dbReference>
<dbReference type="PANTHER" id="PTHR33116:SF78">
    <property type="entry name" value="OS12G0587133 PROTEIN"/>
    <property type="match status" value="1"/>
</dbReference>
<protein>
    <recommendedName>
        <fullName evidence="6">CCHC-type domain-containing protein</fullName>
    </recommendedName>
</protein>
<dbReference type="PROSITE" id="PS50158">
    <property type="entry name" value="ZF_CCHC"/>
    <property type="match status" value="1"/>
</dbReference>
<dbReference type="InterPro" id="IPR025558">
    <property type="entry name" value="DUF4283"/>
</dbReference>
<dbReference type="Pfam" id="PF00078">
    <property type="entry name" value="RVT_1"/>
    <property type="match status" value="1"/>
</dbReference>
<evidence type="ECO:0000259" key="4">
    <source>
        <dbReference type="PROSITE" id="PS50878"/>
    </source>
</evidence>
<evidence type="ECO:0000313" key="5">
    <source>
        <dbReference type="EMBL" id="SPD12660.1"/>
    </source>
</evidence>
<dbReference type="Gene3D" id="3.60.10.10">
    <property type="entry name" value="Endonuclease/exonuclease/phosphatase"/>
    <property type="match status" value="1"/>
</dbReference>
<keyword evidence="1" id="KW-0863">Zinc-finger</keyword>
<feature type="compositionally biased region" description="Basic residues" evidence="2">
    <location>
        <begin position="224"/>
        <end position="233"/>
    </location>
</feature>
<proteinExistence type="predicted"/>
<dbReference type="PROSITE" id="PS50878">
    <property type="entry name" value="RT_POL"/>
    <property type="match status" value="1"/>
</dbReference>
<feature type="domain" description="Reverse transcriptase" evidence="4">
    <location>
        <begin position="1102"/>
        <end position="1381"/>
    </location>
</feature>
<dbReference type="Pfam" id="PF14392">
    <property type="entry name" value="zf-CCHC_4"/>
    <property type="match status" value="2"/>
</dbReference>
<dbReference type="SMART" id="SM00343">
    <property type="entry name" value="ZnF_C2HC"/>
    <property type="match status" value="2"/>
</dbReference>
<name>A0A2N9HLS0_FAGSY</name>
<evidence type="ECO:0000256" key="2">
    <source>
        <dbReference type="SAM" id="MobiDB-lite"/>
    </source>
</evidence>
<dbReference type="InterPro" id="IPR025836">
    <property type="entry name" value="Zn_knuckle_CX2CX4HX4C"/>
</dbReference>